<evidence type="ECO:0000259" key="2">
    <source>
        <dbReference type="Pfam" id="PF22695"/>
    </source>
</evidence>
<dbReference type="WBParaSite" id="Hba_00596">
    <property type="protein sequence ID" value="Hba_00596"/>
    <property type="gene ID" value="Hba_00596"/>
</dbReference>
<dbReference type="Gene3D" id="1.25.40.10">
    <property type="entry name" value="Tetratricopeptide repeat domain"/>
    <property type="match status" value="1"/>
</dbReference>
<accession>A0A1I7W7H4</accession>
<dbReference type="Proteomes" id="UP000095283">
    <property type="component" value="Unplaced"/>
</dbReference>
<evidence type="ECO:0000256" key="1">
    <source>
        <dbReference type="SAM" id="MobiDB-lite"/>
    </source>
</evidence>
<proteinExistence type="predicted"/>
<organism evidence="3 4">
    <name type="scientific">Heterorhabditis bacteriophora</name>
    <name type="common">Entomopathogenic nematode worm</name>
    <dbReference type="NCBI Taxonomy" id="37862"/>
    <lineage>
        <taxon>Eukaryota</taxon>
        <taxon>Metazoa</taxon>
        <taxon>Ecdysozoa</taxon>
        <taxon>Nematoda</taxon>
        <taxon>Chromadorea</taxon>
        <taxon>Rhabditida</taxon>
        <taxon>Rhabditina</taxon>
        <taxon>Rhabditomorpha</taxon>
        <taxon>Strongyloidea</taxon>
        <taxon>Heterorhabditidae</taxon>
        <taxon>Heterorhabditis</taxon>
    </lineage>
</organism>
<protein>
    <recommendedName>
        <fullName evidence="2">EST1-like DNA-binding domain-containing protein</fullName>
    </recommendedName>
</protein>
<evidence type="ECO:0000313" key="3">
    <source>
        <dbReference type="Proteomes" id="UP000095283"/>
    </source>
</evidence>
<feature type="region of interest" description="Disordered" evidence="1">
    <location>
        <begin position="216"/>
        <end position="238"/>
    </location>
</feature>
<dbReference type="Pfam" id="PF22695">
    <property type="entry name" value="EST1-like_DNA_bind"/>
    <property type="match status" value="1"/>
</dbReference>
<name>A0A1I7W7H4_HETBA</name>
<reference evidence="4" key="1">
    <citation type="submission" date="2016-11" db="UniProtKB">
        <authorList>
            <consortium name="WormBaseParasite"/>
        </authorList>
    </citation>
    <scope>IDENTIFICATION</scope>
</reference>
<dbReference type="InterPro" id="IPR011990">
    <property type="entry name" value="TPR-like_helical_dom_sf"/>
</dbReference>
<dbReference type="AlphaFoldDB" id="A0A1I7W7H4"/>
<dbReference type="InterPro" id="IPR054534">
    <property type="entry name" value="EST1-like_DNA_bind"/>
</dbReference>
<feature type="domain" description="EST1-like DNA-binding" evidence="2">
    <location>
        <begin position="5"/>
        <end position="99"/>
    </location>
</feature>
<evidence type="ECO:0000313" key="4">
    <source>
        <dbReference type="WBParaSite" id="Hba_00596"/>
    </source>
</evidence>
<sequence>MDKIHKYCSELRKAYDLEEINSNKATVIRKKLRRMLLDMEVENDGEPPPAIELFWRDVDRDWLNLIVSIFCGELQSMLAANSRNAAVYNMYIGDLHRFFLLSLIARYPFHSAWGNLLRTLSQDFENPIESIMAQIVSKILYYYRSDISKNYLYCYIIYKQLIFYSKIICEIYKLISSLPKFLKDAFLFTIPLMCDCFSFLLDKIITTEDEENLVQKRSRRRRISSDDDSDDSDGKSETENFIDKQDLQDEVNILTSDGARIRNKSLFNTIFLFID</sequence>
<keyword evidence="3" id="KW-1185">Reference proteome</keyword>